<dbReference type="EMBL" id="JX679499">
    <property type="protein sequence ID" value="AFV52182.1"/>
    <property type="molecule type" value="Genomic_DNA"/>
</dbReference>
<name>K4P109_9PSEU</name>
<dbReference type="PIRSF" id="PIRSF006386">
    <property type="entry name" value="HCCAis_GSTk"/>
    <property type="match status" value="1"/>
</dbReference>
<dbReference type="AlphaFoldDB" id="K4P109"/>
<feature type="active site" description="Nucleophile" evidence="2">
    <location>
        <position position="14"/>
    </location>
</feature>
<dbReference type="PANTHER" id="PTHR42943">
    <property type="entry name" value="GLUTATHIONE S-TRANSFERASE KAPPA"/>
    <property type="match status" value="1"/>
</dbReference>
<accession>K4P109</accession>
<dbReference type="SMR" id="K4P109"/>
<feature type="domain" description="DSBA-like thioredoxin" evidence="3">
    <location>
        <begin position="8"/>
        <end position="199"/>
    </location>
</feature>
<dbReference type="GO" id="GO:0004602">
    <property type="term" value="F:glutathione peroxidase activity"/>
    <property type="evidence" value="ECO:0007669"/>
    <property type="project" value="TreeGrafter"/>
</dbReference>
<dbReference type="GO" id="GO:0006749">
    <property type="term" value="P:glutathione metabolic process"/>
    <property type="evidence" value="ECO:0007669"/>
    <property type="project" value="TreeGrafter"/>
</dbReference>
<evidence type="ECO:0000256" key="2">
    <source>
        <dbReference type="PIRSR" id="PIRSR006386-1"/>
    </source>
</evidence>
<keyword evidence="1 4" id="KW-0413">Isomerase</keyword>
<evidence type="ECO:0000259" key="3">
    <source>
        <dbReference type="Pfam" id="PF01323"/>
    </source>
</evidence>
<dbReference type="InterPro" id="IPR051924">
    <property type="entry name" value="GST_Kappa/NadH"/>
</dbReference>
<proteinExistence type="inferred from homology"/>
<dbReference type="Pfam" id="PF01323">
    <property type="entry name" value="DSBA"/>
    <property type="match status" value="1"/>
</dbReference>
<dbReference type="Gene3D" id="3.40.30.10">
    <property type="entry name" value="Glutaredoxin"/>
    <property type="match status" value="1"/>
</dbReference>
<dbReference type="InterPro" id="IPR036249">
    <property type="entry name" value="Thioredoxin-like_sf"/>
</dbReference>
<evidence type="ECO:0000256" key="1">
    <source>
        <dbReference type="PIRNR" id="PIRNR006386"/>
    </source>
</evidence>
<dbReference type="GO" id="GO:0018845">
    <property type="term" value="F:2-hydroxychromene-2-carboxylate isomerase activity"/>
    <property type="evidence" value="ECO:0007669"/>
    <property type="project" value="UniProtKB-UniRule"/>
</dbReference>
<protein>
    <recommendedName>
        <fullName evidence="1">2-hydroxychromene-2-carboxylate isomerase</fullName>
        <ecNumber evidence="1">5.99.1.4</ecNumber>
    </recommendedName>
</protein>
<dbReference type="GO" id="GO:0004364">
    <property type="term" value="F:glutathione transferase activity"/>
    <property type="evidence" value="ECO:0007669"/>
    <property type="project" value="TreeGrafter"/>
</dbReference>
<reference evidence="4" key="1">
    <citation type="journal article" date="2013" name="Proc. Natl. Acad. Sci. U.S.A.">
        <title>A new member of the 4-methylideneimidazole-5-one-containing aminomutase family from the enediyne kedarcidin biosynthetic pathway.</title>
        <authorList>
            <person name="Huang S.X."/>
            <person name="Lohman J.R."/>
            <person name="Huang T."/>
            <person name="Shen B."/>
        </authorList>
    </citation>
    <scope>NUCLEOTIDE SEQUENCE</scope>
    <source>
        <strain evidence="4">ATCC 53650</strain>
    </source>
</reference>
<dbReference type="EC" id="5.99.1.4" evidence="1"/>
<comment type="catalytic activity">
    <reaction evidence="1">
        <text>2-hydroxychromene-2-carboxylate = (3E)-4-(2-hydroxyphenyl)-2-oxobut-3-enoate</text>
        <dbReference type="Rhea" id="RHEA:27401"/>
        <dbReference type="ChEBI" id="CHEBI:59350"/>
        <dbReference type="ChEBI" id="CHEBI:59353"/>
        <dbReference type="EC" id="5.99.1.4"/>
    </reaction>
</comment>
<comment type="similarity">
    <text evidence="1">Belongs to the GST superfamily. NadH family.</text>
</comment>
<dbReference type="InterPro" id="IPR001853">
    <property type="entry name" value="DSBA-like_thioredoxin_dom"/>
</dbReference>
<evidence type="ECO:0000313" key="4">
    <source>
        <dbReference type="EMBL" id="AFV52182.1"/>
    </source>
</evidence>
<organism evidence="4">
    <name type="scientific">Streptoalloteichus sp. ATCC 53650</name>
    <dbReference type="NCBI Taxonomy" id="756733"/>
    <lineage>
        <taxon>Bacteria</taxon>
        <taxon>Bacillati</taxon>
        <taxon>Actinomycetota</taxon>
        <taxon>Actinomycetes</taxon>
        <taxon>Pseudonocardiales</taxon>
        <taxon>Pseudonocardiaceae</taxon>
        <taxon>Streptoalloteichus</taxon>
    </lineage>
</organism>
<dbReference type="SUPFAM" id="SSF52833">
    <property type="entry name" value="Thioredoxin-like"/>
    <property type="match status" value="1"/>
</dbReference>
<dbReference type="InterPro" id="IPR014440">
    <property type="entry name" value="HCCAis_GSTk"/>
</dbReference>
<sequence length="211" mass="24589">MTRRRPRVYFSLRSPYSWLTVRRLRAEAPTCLDEVDWLPYWDPDPITLAALEERGGEFHYVQMSRAKHLYMLLDTKRLAQAQGVDMAWPVDIDPWWELPHLAWLAARRLGRPWEFYDALVAARWGRGDDICLPEVVRVAAEQAGLDPEALLAAPEDPEIRETAADCLHQAYLDDVFGIPYLKWGRHRFWGYDRLDAFLDVWRPAREGGNPS</sequence>
<dbReference type="PANTHER" id="PTHR42943:SF2">
    <property type="entry name" value="GLUTATHIONE S-TRANSFERASE KAPPA 1"/>
    <property type="match status" value="1"/>
</dbReference>